<dbReference type="GO" id="GO:0022857">
    <property type="term" value="F:transmembrane transporter activity"/>
    <property type="evidence" value="ECO:0007669"/>
    <property type="project" value="TreeGrafter"/>
</dbReference>
<feature type="transmembrane region" description="Helical" evidence="7">
    <location>
        <begin position="385"/>
        <end position="407"/>
    </location>
</feature>
<dbReference type="Proteomes" id="UP000284379">
    <property type="component" value="Unassembled WGS sequence"/>
</dbReference>
<dbReference type="Pfam" id="PF02687">
    <property type="entry name" value="FtsX"/>
    <property type="match status" value="1"/>
</dbReference>
<evidence type="ECO:0000259" key="8">
    <source>
        <dbReference type="Pfam" id="PF02687"/>
    </source>
</evidence>
<comment type="caution">
    <text evidence="10">The sequence shown here is derived from an EMBL/GenBank/DDBJ whole genome shotgun (WGS) entry which is preliminary data.</text>
</comment>
<dbReference type="AlphaFoldDB" id="A0A413VY21"/>
<comment type="subcellular location">
    <subcellularLocation>
        <location evidence="1">Cell membrane</location>
        <topology evidence="1">Multi-pass membrane protein</topology>
    </subcellularLocation>
</comment>
<dbReference type="InterPro" id="IPR050250">
    <property type="entry name" value="Macrolide_Exporter_MacB"/>
</dbReference>
<dbReference type="PANTHER" id="PTHR30572">
    <property type="entry name" value="MEMBRANE COMPONENT OF TRANSPORTER-RELATED"/>
    <property type="match status" value="1"/>
</dbReference>
<protein>
    <submittedName>
        <fullName evidence="10">ABC transporter permease</fullName>
    </submittedName>
</protein>
<proteinExistence type="predicted"/>
<name>A0A413VY21_9BACE</name>
<gene>
    <name evidence="10" type="ORF">DW888_01245</name>
</gene>
<keyword evidence="5 7" id="KW-0472">Membrane</keyword>
<evidence type="ECO:0000313" key="11">
    <source>
        <dbReference type="Proteomes" id="UP000284379"/>
    </source>
</evidence>
<dbReference type="GO" id="GO:0005886">
    <property type="term" value="C:plasma membrane"/>
    <property type="evidence" value="ECO:0007669"/>
    <property type="project" value="UniProtKB-SubCell"/>
</dbReference>
<evidence type="ECO:0000256" key="6">
    <source>
        <dbReference type="SAM" id="Coils"/>
    </source>
</evidence>
<feature type="coiled-coil region" evidence="6">
    <location>
        <begin position="229"/>
        <end position="256"/>
    </location>
</feature>
<dbReference type="Pfam" id="PF12704">
    <property type="entry name" value="MacB_PCD"/>
    <property type="match status" value="1"/>
</dbReference>
<keyword evidence="3 7" id="KW-0812">Transmembrane</keyword>
<dbReference type="GeneID" id="69502916"/>
<dbReference type="InterPro" id="IPR025857">
    <property type="entry name" value="MacB_PCD"/>
</dbReference>
<accession>A0A413VY21</accession>
<feature type="domain" description="ABC3 transporter permease C-terminal" evidence="8">
    <location>
        <begin position="293"/>
        <end position="420"/>
    </location>
</feature>
<dbReference type="PANTHER" id="PTHR30572:SF18">
    <property type="entry name" value="ABC-TYPE MACROLIDE FAMILY EXPORT SYSTEM PERMEASE COMPONENT 2"/>
    <property type="match status" value="1"/>
</dbReference>
<evidence type="ECO:0000256" key="2">
    <source>
        <dbReference type="ARBA" id="ARBA00022475"/>
    </source>
</evidence>
<keyword evidence="4 7" id="KW-1133">Transmembrane helix</keyword>
<evidence type="ECO:0000313" key="10">
    <source>
        <dbReference type="EMBL" id="RHB38470.1"/>
    </source>
</evidence>
<dbReference type="EMBL" id="QSGO01000001">
    <property type="protein sequence ID" value="RHB38470.1"/>
    <property type="molecule type" value="Genomic_DNA"/>
</dbReference>
<evidence type="ECO:0000259" key="9">
    <source>
        <dbReference type="Pfam" id="PF12704"/>
    </source>
</evidence>
<feature type="domain" description="MacB-like periplasmic core" evidence="9">
    <location>
        <begin position="20"/>
        <end position="245"/>
    </location>
</feature>
<evidence type="ECO:0000256" key="3">
    <source>
        <dbReference type="ARBA" id="ARBA00022692"/>
    </source>
</evidence>
<evidence type="ECO:0000256" key="5">
    <source>
        <dbReference type="ARBA" id="ARBA00023136"/>
    </source>
</evidence>
<feature type="transmembrane region" description="Helical" evidence="7">
    <location>
        <begin position="344"/>
        <end position="365"/>
    </location>
</feature>
<sequence>MIKLYFKQALAQLRQQPIISLVSVLGTALAIFLIMLVVMIQQVKVAPFSPESNRDRFLHFAFMSISNKEWGDGTSNGPMSEQTAKACFKSLTTPEAVTVYCCAAITTPASVPGSPAVSIDLRQTDNTFWQVFDFAFVAGKPYDQATFDSGRPVAVLTESVSRALFGTTESVGYEFLLNHAPYKVVGIVKDVSTLASSSYGQVWIPYTSTDLAKDTWSDSHMGMMSVTILAQSRDDFERIREEVKKMQQQYNHLLAESGYELIYRNRPYDQEKQAIAFAANWEPDVKAARRQRIIIFVILLLVPAINLSSMTQSRLRQRVSEIGVRRAFGSTRTEMMGQIVMENLIVTLFAGLVGLLFSVLFAYLGNSLLFAQAYSTTLNPPEVNASILLQPSTFMYALLFCFILNFLSTGLPAWKASRTSIVNALGGRNH</sequence>
<feature type="transmembrane region" description="Helical" evidence="7">
    <location>
        <begin position="21"/>
        <end position="40"/>
    </location>
</feature>
<keyword evidence="6" id="KW-0175">Coiled coil</keyword>
<dbReference type="RefSeq" id="WP_002561387.1">
    <property type="nucleotide sequence ID" value="NZ_CABJFV010000001.1"/>
</dbReference>
<evidence type="ECO:0000256" key="1">
    <source>
        <dbReference type="ARBA" id="ARBA00004651"/>
    </source>
</evidence>
<organism evidence="10 11">
    <name type="scientific">Bacteroides nordii</name>
    <dbReference type="NCBI Taxonomy" id="291645"/>
    <lineage>
        <taxon>Bacteria</taxon>
        <taxon>Pseudomonadati</taxon>
        <taxon>Bacteroidota</taxon>
        <taxon>Bacteroidia</taxon>
        <taxon>Bacteroidales</taxon>
        <taxon>Bacteroidaceae</taxon>
        <taxon>Bacteroides</taxon>
    </lineage>
</organism>
<feature type="transmembrane region" description="Helical" evidence="7">
    <location>
        <begin position="293"/>
        <end position="310"/>
    </location>
</feature>
<keyword evidence="2" id="KW-1003">Cell membrane</keyword>
<evidence type="ECO:0000256" key="7">
    <source>
        <dbReference type="SAM" id="Phobius"/>
    </source>
</evidence>
<evidence type="ECO:0000256" key="4">
    <source>
        <dbReference type="ARBA" id="ARBA00022989"/>
    </source>
</evidence>
<dbReference type="InterPro" id="IPR003838">
    <property type="entry name" value="ABC3_permease_C"/>
</dbReference>
<reference evidence="10 11" key="1">
    <citation type="submission" date="2018-08" db="EMBL/GenBank/DDBJ databases">
        <title>A genome reference for cultivated species of the human gut microbiota.</title>
        <authorList>
            <person name="Zou Y."/>
            <person name="Xue W."/>
            <person name="Luo G."/>
        </authorList>
    </citation>
    <scope>NUCLEOTIDE SEQUENCE [LARGE SCALE GENOMIC DNA]</scope>
    <source>
        <strain evidence="10 11">AM40-30BH</strain>
    </source>
</reference>